<dbReference type="SUPFAM" id="SSF51735">
    <property type="entry name" value="NAD(P)-binding Rossmann-fold domains"/>
    <property type="match status" value="1"/>
</dbReference>
<accession>A0A366HWA3</accession>
<dbReference type="InterPro" id="IPR036291">
    <property type="entry name" value="NAD(P)-bd_dom_sf"/>
</dbReference>
<evidence type="ECO:0000313" key="3">
    <source>
        <dbReference type="EMBL" id="RBP48190.1"/>
    </source>
</evidence>
<dbReference type="PANTHER" id="PTHR43796">
    <property type="entry name" value="CARBOXYNORSPERMIDINE SYNTHASE"/>
    <property type="match status" value="1"/>
</dbReference>
<keyword evidence="4" id="KW-1185">Reference proteome</keyword>
<dbReference type="Proteomes" id="UP000253426">
    <property type="component" value="Unassembled WGS sequence"/>
</dbReference>
<sequence>MKKNVLIIGAGAVGAVVAHKCAQNSQVFGSICLSSRNLENCQSVIRSIEARNYRREESFQIFARTVDASDSAQVANLIRETGSHIVINVCTAFVNMSVMDACLETGAAYIDTAVHEDSSVMNAPYPWYANFEWKKREQCAQKGVTAILGAGFDPGVVNAYCAYAARYEFDSITSIDIMDVNDGSHGRFFSTNFDPEINLREIIEDAGCLEDGEWRTFPHHSRTTDYVFPEVGEKKLYLMGHDEVHSLSKHIKGVETVRFWMGFDDHYLRCLEVFEKTGLLNHEQVTTSCGQSVVPLRVLKACLPNPASLAPDYTGKTCIGTLIKGRSKGENKEVFIYNVCSHEETFADVGSQAIAFTAGVPPVAAAMLVAQGDWDVKGMANVEELPPLPFLKLLSRLGLPMVIRKDTKADASAPSELICA</sequence>
<proteinExistence type="predicted"/>
<name>A0A366HWA3_9BACT</name>
<evidence type="ECO:0000313" key="4">
    <source>
        <dbReference type="Proteomes" id="UP000253426"/>
    </source>
</evidence>
<comment type="caution">
    <text evidence="3">The sequence shown here is derived from an EMBL/GenBank/DDBJ whole genome shotgun (WGS) entry which is preliminary data.</text>
</comment>
<dbReference type="InterPro" id="IPR032095">
    <property type="entry name" value="Sacchrp_dh-like_C"/>
</dbReference>
<feature type="domain" description="Saccharopine dehydrogenase NADP binding" evidence="1">
    <location>
        <begin position="5"/>
        <end position="147"/>
    </location>
</feature>
<dbReference type="Pfam" id="PF16653">
    <property type="entry name" value="Sacchrp_dh_C"/>
    <property type="match status" value="1"/>
</dbReference>
<dbReference type="AlphaFoldDB" id="A0A366HWA3"/>
<evidence type="ECO:0000259" key="2">
    <source>
        <dbReference type="Pfam" id="PF16653"/>
    </source>
</evidence>
<dbReference type="Pfam" id="PF03435">
    <property type="entry name" value="Sacchrp_dh_NADP"/>
    <property type="match status" value="1"/>
</dbReference>
<protein>
    <submittedName>
        <fullName evidence="3">Carboxynorspermidine dehydrogenase</fullName>
    </submittedName>
</protein>
<dbReference type="EMBL" id="QNRR01000001">
    <property type="protein sequence ID" value="RBP48190.1"/>
    <property type="molecule type" value="Genomic_DNA"/>
</dbReference>
<dbReference type="Gene3D" id="3.30.360.10">
    <property type="entry name" value="Dihydrodipicolinate Reductase, domain 2"/>
    <property type="match status" value="1"/>
</dbReference>
<organism evidence="3 4">
    <name type="scientific">Roseimicrobium gellanilyticum</name>
    <dbReference type="NCBI Taxonomy" id="748857"/>
    <lineage>
        <taxon>Bacteria</taxon>
        <taxon>Pseudomonadati</taxon>
        <taxon>Verrucomicrobiota</taxon>
        <taxon>Verrucomicrobiia</taxon>
        <taxon>Verrucomicrobiales</taxon>
        <taxon>Verrucomicrobiaceae</taxon>
        <taxon>Roseimicrobium</taxon>
    </lineage>
</organism>
<dbReference type="PANTHER" id="PTHR43796:SF2">
    <property type="entry name" value="CARBOXYNORSPERMIDINE SYNTHASE"/>
    <property type="match status" value="1"/>
</dbReference>
<feature type="domain" description="Saccharopine dehydrogenase-like C-terminal" evidence="2">
    <location>
        <begin position="151"/>
        <end position="396"/>
    </location>
</feature>
<dbReference type="OrthoDB" id="9769367at2"/>
<reference evidence="3 4" key="1">
    <citation type="submission" date="2018-06" db="EMBL/GenBank/DDBJ databases">
        <title>Genomic Encyclopedia of Type Strains, Phase IV (KMG-IV): sequencing the most valuable type-strain genomes for metagenomic binning, comparative biology and taxonomic classification.</title>
        <authorList>
            <person name="Goeker M."/>
        </authorList>
    </citation>
    <scope>NUCLEOTIDE SEQUENCE [LARGE SCALE GENOMIC DNA]</scope>
    <source>
        <strain evidence="3 4">DSM 25532</strain>
    </source>
</reference>
<dbReference type="RefSeq" id="WP_113957061.1">
    <property type="nucleotide sequence ID" value="NZ_QNRR01000001.1"/>
</dbReference>
<gene>
    <name evidence="3" type="ORF">DES53_101990</name>
</gene>
<evidence type="ECO:0000259" key="1">
    <source>
        <dbReference type="Pfam" id="PF03435"/>
    </source>
</evidence>
<dbReference type="InterPro" id="IPR005097">
    <property type="entry name" value="Sacchrp_dh_NADP-bd"/>
</dbReference>
<dbReference type="Gene3D" id="3.40.50.720">
    <property type="entry name" value="NAD(P)-binding Rossmann-like Domain"/>
    <property type="match status" value="1"/>
</dbReference>